<organism evidence="2 3">
    <name type="scientific">Durusdinium trenchii</name>
    <dbReference type="NCBI Taxonomy" id="1381693"/>
    <lineage>
        <taxon>Eukaryota</taxon>
        <taxon>Sar</taxon>
        <taxon>Alveolata</taxon>
        <taxon>Dinophyceae</taxon>
        <taxon>Suessiales</taxon>
        <taxon>Symbiodiniaceae</taxon>
        <taxon>Durusdinium</taxon>
    </lineage>
</organism>
<comment type="caution">
    <text evidence="2">The sequence shown here is derived from an EMBL/GenBank/DDBJ whole genome shotgun (WGS) entry which is preliminary data.</text>
</comment>
<reference evidence="2 3" key="1">
    <citation type="submission" date="2024-02" db="EMBL/GenBank/DDBJ databases">
        <authorList>
            <person name="Chen Y."/>
            <person name="Shah S."/>
            <person name="Dougan E. K."/>
            <person name="Thang M."/>
            <person name="Chan C."/>
        </authorList>
    </citation>
    <scope>NUCLEOTIDE SEQUENCE [LARGE SCALE GENOMIC DNA]</scope>
</reference>
<proteinExistence type="predicted"/>
<dbReference type="Proteomes" id="UP001642484">
    <property type="component" value="Unassembled WGS sequence"/>
</dbReference>
<evidence type="ECO:0000256" key="1">
    <source>
        <dbReference type="SAM" id="MobiDB-lite"/>
    </source>
</evidence>
<name>A0ABP0P252_9DINO</name>
<feature type="region of interest" description="Disordered" evidence="1">
    <location>
        <begin position="509"/>
        <end position="534"/>
    </location>
</feature>
<gene>
    <name evidence="2" type="ORF">CCMP2556_LOCUS33992</name>
</gene>
<evidence type="ECO:0000313" key="2">
    <source>
        <dbReference type="EMBL" id="CAK9069154.1"/>
    </source>
</evidence>
<evidence type="ECO:0000313" key="3">
    <source>
        <dbReference type="Proteomes" id="UP001642484"/>
    </source>
</evidence>
<keyword evidence="3" id="KW-1185">Reference proteome</keyword>
<sequence length="546" mass="61063">MGLQRAPDSQVAKERRRVVKARQVARKMAASATMKFRRSGGRARCAGRLSCTSYFFDLGYGKKFASCWEPPSMGIESSPAYRFVVSRCGIDPLPEPEDRDGAPVKGGLPFNQYPPNLLVDGQRAYWLPDDWAQVVKNTGPGGTYVGWLNPGGKFFYHRHGYPTAIEESLGRVLTAVDGFNGIMRSVGKVVTEQGDKDFLETCLTSKERRNIVPVRKFHFAVISARRATSPDGIHNIMVVEAHFRLKGVRPTWYVDEASHSDYEKLGLRVKVGGKLTPARNKALEEARRQGCVCVQVSDDISKWEYYNVAQQDFRGKMSFKKANEAVKGIKPMTISPVCAAQFILAKMRSSNEKPKLGGVFPTLNAALSLGAPEFSTQHFILGDFFVVELSPCRFDESMTLKEDYDYTCSHLQHHGHVLRCNRMFAHARHATNKGGAVAIRDSAGAKEKLNISILMKKWPGAFCLNGRRKHEVVLSWKRCKTDPCRAQSTTKTFEEHKCLKLSGASKLGKGKSVKPIKHLKSNGHTGQMRQTHLKQRSLRCRAVVKR</sequence>
<accession>A0ABP0P252</accession>
<protein>
    <submittedName>
        <fullName evidence="2">Uncharacterized protein</fullName>
    </submittedName>
</protein>
<dbReference type="EMBL" id="CAXAMN010022417">
    <property type="protein sequence ID" value="CAK9069154.1"/>
    <property type="molecule type" value="Genomic_DNA"/>
</dbReference>
<feature type="compositionally biased region" description="Basic residues" evidence="1">
    <location>
        <begin position="509"/>
        <end position="521"/>
    </location>
</feature>